<dbReference type="AlphaFoldDB" id="A0A4R6RYX8"/>
<evidence type="ECO:0000313" key="2">
    <source>
        <dbReference type="Proteomes" id="UP000295601"/>
    </source>
</evidence>
<comment type="caution">
    <text evidence="1">The sequence shown here is derived from an EMBL/GenBank/DDBJ whole genome shotgun (WGS) entry which is preliminary data.</text>
</comment>
<reference evidence="1 2" key="1">
    <citation type="submission" date="2019-03" db="EMBL/GenBank/DDBJ databases">
        <title>Genomic analyses of the natural microbiome of Caenorhabditis elegans.</title>
        <authorList>
            <person name="Samuel B."/>
        </authorList>
    </citation>
    <scope>NUCLEOTIDE SEQUENCE [LARGE SCALE GENOMIC DNA]</scope>
    <source>
        <strain evidence="1 2">JUb18</strain>
    </source>
</reference>
<protein>
    <submittedName>
        <fullName evidence="1">Uncharacterized protein</fullName>
    </submittedName>
</protein>
<keyword evidence="2" id="KW-1185">Reference proteome</keyword>
<accession>A0A4R6RYX8</accession>
<proteinExistence type="predicted"/>
<sequence>MADTLRADQLIEGNELLANISLVRDLMGMDFSTGVESR</sequence>
<name>A0A4R6RYX8_9MICO</name>
<gene>
    <name evidence="1" type="ORF">EDF62_1557</name>
</gene>
<dbReference type="EMBL" id="SNYA01000004">
    <property type="protein sequence ID" value="TDP92351.1"/>
    <property type="molecule type" value="Genomic_DNA"/>
</dbReference>
<evidence type="ECO:0000313" key="1">
    <source>
        <dbReference type="EMBL" id="TDP92351.1"/>
    </source>
</evidence>
<organism evidence="1 2">
    <name type="scientific">Leucobacter luti</name>
    <dbReference type="NCBI Taxonomy" id="340320"/>
    <lineage>
        <taxon>Bacteria</taxon>
        <taxon>Bacillati</taxon>
        <taxon>Actinomycetota</taxon>
        <taxon>Actinomycetes</taxon>
        <taxon>Micrococcales</taxon>
        <taxon>Microbacteriaceae</taxon>
        <taxon>Leucobacter</taxon>
    </lineage>
</organism>
<dbReference type="Proteomes" id="UP000295601">
    <property type="component" value="Unassembled WGS sequence"/>
</dbReference>